<feature type="signal peptide" evidence="5">
    <location>
        <begin position="1"/>
        <end position="23"/>
    </location>
</feature>
<feature type="domain" description="Leucine-binding protein" evidence="6">
    <location>
        <begin position="32"/>
        <end position="370"/>
    </location>
</feature>
<evidence type="ECO:0000313" key="7">
    <source>
        <dbReference type="EMBL" id="MDC8757319.1"/>
    </source>
</evidence>
<reference evidence="7 8" key="1">
    <citation type="submission" date="2022-10" db="EMBL/GenBank/DDBJ databases">
        <title>Janthinobacterium sp. hw3 Genome sequencing.</title>
        <authorList>
            <person name="Park S."/>
        </authorList>
    </citation>
    <scope>NUCLEOTIDE SEQUENCE [LARGE SCALE GENOMIC DNA]</scope>
    <source>
        <strain evidence="8">hw3</strain>
    </source>
</reference>
<comment type="caution">
    <text evidence="7">The sequence shown here is derived from an EMBL/GenBank/DDBJ whole genome shotgun (WGS) entry which is preliminary data.</text>
</comment>
<dbReference type="InterPro" id="IPR000709">
    <property type="entry name" value="Leu_Ile_Val-bd"/>
</dbReference>
<name>A0ABT5JXL7_9BURK</name>
<dbReference type="InterPro" id="IPR028082">
    <property type="entry name" value="Peripla_BP_I"/>
</dbReference>
<dbReference type="PRINTS" id="PR00337">
    <property type="entry name" value="LEUILEVALBP"/>
</dbReference>
<accession>A0ABT5JXL7</accession>
<dbReference type="Proteomes" id="UP001221208">
    <property type="component" value="Unassembled WGS sequence"/>
</dbReference>
<keyword evidence="2" id="KW-0813">Transport</keyword>
<evidence type="ECO:0000259" key="6">
    <source>
        <dbReference type="Pfam" id="PF13458"/>
    </source>
</evidence>
<evidence type="ECO:0000256" key="5">
    <source>
        <dbReference type="SAM" id="SignalP"/>
    </source>
</evidence>
<dbReference type="InterPro" id="IPR028081">
    <property type="entry name" value="Leu-bd"/>
</dbReference>
<dbReference type="PANTHER" id="PTHR47235">
    <property type="entry name" value="BLR6548 PROTEIN"/>
    <property type="match status" value="1"/>
</dbReference>
<dbReference type="PANTHER" id="PTHR47235:SF1">
    <property type="entry name" value="BLR6548 PROTEIN"/>
    <property type="match status" value="1"/>
</dbReference>
<evidence type="ECO:0000313" key="8">
    <source>
        <dbReference type="Proteomes" id="UP001221208"/>
    </source>
</evidence>
<keyword evidence="8" id="KW-1185">Reference proteome</keyword>
<evidence type="ECO:0000256" key="1">
    <source>
        <dbReference type="ARBA" id="ARBA00010062"/>
    </source>
</evidence>
<comment type="similarity">
    <text evidence="1">Belongs to the leucine-binding protein family.</text>
</comment>
<dbReference type="EMBL" id="JAQQXR010000002">
    <property type="protein sequence ID" value="MDC8757319.1"/>
    <property type="molecule type" value="Genomic_DNA"/>
</dbReference>
<gene>
    <name evidence="7" type="ORF">OIK44_06945</name>
</gene>
<feature type="chain" id="PRO_5046312077" evidence="5">
    <location>
        <begin position="24"/>
        <end position="379"/>
    </location>
</feature>
<dbReference type="Pfam" id="PF13458">
    <property type="entry name" value="Peripla_BP_6"/>
    <property type="match status" value="1"/>
</dbReference>
<evidence type="ECO:0000256" key="2">
    <source>
        <dbReference type="ARBA" id="ARBA00022448"/>
    </source>
</evidence>
<evidence type="ECO:0000256" key="3">
    <source>
        <dbReference type="ARBA" id="ARBA00022729"/>
    </source>
</evidence>
<dbReference type="CDD" id="cd19978">
    <property type="entry name" value="PBP1_ABC_ligand_binding-like"/>
    <property type="match status" value="1"/>
</dbReference>
<sequence length="379" mass="39964">MQKLRLAFALVCCSLGWAGGAVAEDGVTAQAIKIGMANATSGPAAGLGLQLRAGAGAYLSRVNAAGGVHGRNVALVSVDDGYDPQQSAAATHTLIEADKVFALFGYVGTPTSTAAVPIAAKAGVPYLFPFTGAEFLRNPVIPVVFNLRASYFDETEALVARLTGELGVKKIGLFIQDDEFGEAGKAGVSRALHKRRLSAAMEARYSRNTIDIEVGLARVKSQAPEAVIFIGTYRPLAALVKKARAAGLKTRFLTVSFVGTSEFIKHAGDAGNGVIISQVMPSPEDGADALVKQYHADVLPAARNYGSLEGYTGAMVLVEALKRCGRAPTRAGLLRTLEQLRMEAGDIPVSFSAQRHQGMDRVYLTQVRDGKAVPFKKAD</sequence>
<protein>
    <submittedName>
        <fullName evidence="7">ABC transporter substrate-binding protein</fullName>
    </submittedName>
</protein>
<keyword evidence="3 5" id="KW-0732">Signal</keyword>
<keyword evidence="4" id="KW-0029">Amino-acid transport</keyword>
<dbReference type="Gene3D" id="3.40.50.2300">
    <property type="match status" value="2"/>
</dbReference>
<organism evidence="7 8">
    <name type="scientific">Janthinobacterium fluminis</name>
    <dbReference type="NCBI Taxonomy" id="2987524"/>
    <lineage>
        <taxon>Bacteria</taxon>
        <taxon>Pseudomonadati</taxon>
        <taxon>Pseudomonadota</taxon>
        <taxon>Betaproteobacteria</taxon>
        <taxon>Burkholderiales</taxon>
        <taxon>Oxalobacteraceae</taxon>
        <taxon>Janthinobacterium</taxon>
    </lineage>
</organism>
<proteinExistence type="inferred from homology"/>
<dbReference type="RefSeq" id="WP_273669998.1">
    <property type="nucleotide sequence ID" value="NZ_JAQQXR010000002.1"/>
</dbReference>
<dbReference type="SUPFAM" id="SSF53822">
    <property type="entry name" value="Periplasmic binding protein-like I"/>
    <property type="match status" value="1"/>
</dbReference>
<evidence type="ECO:0000256" key="4">
    <source>
        <dbReference type="ARBA" id="ARBA00022970"/>
    </source>
</evidence>